<feature type="domain" description="Nose resistant-to-fluoxetine protein N-terminal" evidence="4">
    <location>
        <begin position="39"/>
        <end position="182"/>
    </location>
</feature>
<evidence type="ECO:0000313" key="6">
    <source>
        <dbReference type="Proteomes" id="UP001152888"/>
    </source>
</evidence>
<keyword evidence="6" id="KW-1185">Reference proteome</keyword>
<dbReference type="SMART" id="SM00703">
    <property type="entry name" value="NRF"/>
    <property type="match status" value="1"/>
</dbReference>
<sequence length="711" mass="81389">MSSRLIVLFFLICCATAEIRDEEFDLFPRLPLGVIDTDNVVCKKQSRVYIENLRNLSLWAHEIRDSTAKSLTGLLSGSIAQFGSYYECLHVAAPFDTQYCITSLVADIPSQGPSMDRKSLDYDPNESVLLKLYDKKDPSQQARNIVLMGWCMPASCREDDLQNHVNKYLKNADFFLKRHNVTYTAHLNENSCQRRGEYTHYDHVDFSFGLVIIILIVLVSSSSLYDHYRNKEEDKLKEGAQASKLFLSFSIQRNFKKLPRADGSNKALSILYGIRVFCICMIIMDHRFGTHLSSAVLNFDMVEEQYRSSVGTLFFHGDLFVDSFFVLSGLLVTYSLLVQYDKKITNPAIIIFLRYMRLTPLYAFVIFYYATLFKYTGSGPMWKTIINPEVQDCRENWWTNLLYISNYVNEEHMCMVHSWYLPCDFHYFVVAVLLCLAINKNKKLGLTSLGVVIFLSLLSNFLVVLLHELPAVLFFYPEFLRAPKMQRDFSLVYSKSHTRAGPYFIGMIAGYLFYRMKDSGKCLKNVYSRIILVSSVVIMAATIVTGTIFYDPYHEYNGAESALYSALHRSVWALGSIGIIYVASYGHAKFIYRFLSWKPWIPLSKLVYGAYLIHMQYQIRAVARRGGVDVVGYFDMICYALSDIAVAFSTALVLYLAIEAPFRNIIALLLVPQREPKPVQNNNNLPAQENKETKEDVPSEVSCEATCDSHL</sequence>
<feature type="transmembrane region" description="Helical" evidence="2">
    <location>
        <begin position="267"/>
        <end position="284"/>
    </location>
</feature>
<feature type="transmembrane region" description="Helical" evidence="2">
    <location>
        <begin position="349"/>
        <end position="370"/>
    </location>
</feature>
<feature type="transmembrane region" description="Helical" evidence="2">
    <location>
        <begin position="600"/>
        <end position="619"/>
    </location>
</feature>
<keyword evidence="3" id="KW-0732">Signal</keyword>
<feature type="transmembrane region" description="Helical" evidence="2">
    <location>
        <begin position="570"/>
        <end position="588"/>
    </location>
</feature>
<dbReference type="InterPro" id="IPR052728">
    <property type="entry name" value="O2_lipid_transport_reg"/>
</dbReference>
<dbReference type="OrthoDB" id="6585993at2759"/>
<protein>
    <recommendedName>
        <fullName evidence="4">Nose resistant-to-fluoxetine protein N-terminal domain-containing protein</fullName>
    </recommendedName>
</protein>
<keyword evidence="2" id="KW-1133">Transmembrane helix</keyword>
<feature type="chain" id="PRO_5040318449" description="Nose resistant-to-fluoxetine protein N-terminal domain-containing protein" evidence="3">
    <location>
        <begin position="18"/>
        <end position="711"/>
    </location>
</feature>
<feature type="transmembrane region" description="Helical" evidence="2">
    <location>
        <begin position="451"/>
        <end position="476"/>
    </location>
</feature>
<evidence type="ECO:0000259" key="4">
    <source>
        <dbReference type="SMART" id="SM00703"/>
    </source>
</evidence>
<name>A0A9P0KYR3_ACAOB</name>
<dbReference type="InterPro" id="IPR002656">
    <property type="entry name" value="Acyl_transf_3_dom"/>
</dbReference>
<gene>
    <name evidence="5" type="ORF">ACAOBT_LOCUS15319</name>
</gene>
<dbReference type="PANTHER" id="PTHR11161:SF71">
    <property type="entry name" value="NOSE RESISTANT-TO-FLUOXETINE PROTEIN N-TERMINAL DOMAIN-CONTAINING PROTEIN"/>
    <property type="match status" value="1"/>
</dbReference>
<feature type="region of interest" description="Disordered" evidence="1">
    <location>
        <begin position="680"/>
        <end position="711"/>
    </location>
</feature>
<dbReference type="EMBL" id="CAKOFQ010006930">
    <property type="protein sequence ID" value="CAH1982993.1"/>
    <property type="molecule type" value="Genomic_DNA"/>
</dbReference>
<reference evidence="5" key="1">
    <citation type="submission" date="2022-03" db="EMBL/GenBank/DDBJ databases">
        <authorList>
            <person name="Sayadi A."/>
        </authorList>
    </citation>
    <scope>NUCLEOTIDE SEQUENCE</scope>
</reference>
<comment type="caution">
    <text evidence="5">The sequence shown here is derived from an EMBL/GenBank/DDBJ whole genome shotgun (WGS) entry which is preliminary data.</text>
</comment>
<organism evidence="5 6">
    <name type="scientific">Acanthoscelides obtectus</name>
    <name type="common">Bean weevil</name>
    <name type="synonym">Bruchus obtectus</name>
    <dbReference type="NCBI Taxonomy" id="200917"/>
    <lineage>
        <taxon>Eukaryota</taxon>
        <taxon>Metazoa</taxon>
        <taxon>Ecdysozoa</taxon>
        <taxon>Arthropoda</taxon>
        <taxon>Hexapoda</taxon>
        <taxon>Insecta</taxon>
        <taxon>Pterygota</taxon>
        <taxon>Neoptera</taxon>
        <taxon>Endopterygota</taxon>
        <taxon>Coleoptera</taxon>
        <taxon>Polyphaga</taxon>
        <taxon>Cucujiformia</taxon>
        <taxon>Chrysomeloidea</taxon>
        <taxon>Chrysomelidae</taxon>
        <taxon>Bruchinae</taxon>
        <taxon>Bruchini</taxon>
        <taxon>Acanthoscelides</taxon>
    </lineage>
</organism>
<evidence type="ECO:0000313" key="5">
    <source>
        <dbReference type="EMBL" id="CAH1982993.1"/>
    </source>
</evidence>
<dbReference type="AlphaFoldDB" id="A0A9P0KYR3"/>
<evidence type="ECO:0000256" key="2">
    <source>
        <dbReference type="SAM" id="Phobius"/>
    </source>
</evidence>
<feature type="transmembrane region" description="Helical" evidence="2">
    <location>
        <begin position="639"/>
        <end position="658"/>
    </location>
</feature>
<feature type="transmembrane region" description="Helical" evidence="2">
    <location>
        <begin position="319"/>
        <end position="337"/>
    </location>
</feature>
<feature type="transmembrane region" description="Helical" evidence="2">
    <location>
        <begin position="496"/>
        <end position="514"/>
    </location>
</feature>
<evidence type="ECO:0000256" key="3">
    <source>
        <dbReference type="SAM" id="SignalP"/>
    </source>
</evidence>
<accession>A0A9P0KYR3</accession>
<feature type="transmembrane region" description="Helical" evidence="2">
    <location>
        <begin position="526"/>
        <end position="550"/>
    </location>
</feature>
<dbReference type="Pfam" id="PF01757">
    <property type="entry name" value="Acyl_transf_3"/>
    <property type="match status" value="1"/>
</dbReference>
<dbReference type="PANTHER" id="PTHR11161">
    <property type="entry name" value="O-ACYLTRANSFERASE"/>
    <property type="match status" value="1"/>
</dbReference>
<feature type="transmembrane region" description="Helical" evidence="2">
    <location>
        <begin position="419"/>
        <end position="439"/>
    </location>
</feature>
<proteinExistence type="predicted"/>
<dbReference type="GO" id="GO:0016747">
    <property type="term" value="F:acyltransferase activity, transferring groups other than amino-acyl groups"/>
    <property type="evidence" value="ECO:0007669"/>
    <property type="project" value="InterPro"/>
</dbReference>
<feature type="transmembrane region" description="Helical" evidence="2">
    <location>
        <begin position="206"/>
        <end position="225"/>
    </location>
</feature>
<feature type="signal peptide" evidence="3">
    <location>
        <begin position="1"/>
        <end position="17"/>
    </location>
</feature>
<keyword evidence="2" id="KW-0812">Transmembrane</keyword>
<evidence type="ECO:0000256" key="1">
    <source>
        <dbReference type="SAM" id="MobiDB-lite"/>
    </source>
</evidence>
<keyword evidence="2" id="KW-0472">Membrane</keyword>
<dbReference type="Pfam" id="PF20146">
    <property type="entry name" value="NRF"/>
    <property type="match status" value="1"/>
</dbReference>
<dbReference type="InterPro" id="IPR006621">
    <property type="entry name" value="Nose-resist-to-fluoxetine_N"/>
</dbReference>
<dbReference type="Proteomes" id="UP001152888">
    <property type="component" value="Unassembled WGS sequence"/>
</dbReference>